<dbReference type="SUPFAM" id="SSF46689">
    <property type="entry name" value="Homeodomain-like"/>
    <property type="match status" value="1"/>
</dbReference>
<dbReference type="GO" id="GO:0003677">
    <property type="term" value="F:DNA binding"/>
    <property type="evidence" value="ECO:0007669"/>
    <property type="project" value="UniProtKB-UniRule"/>
</dbReference>
<dbReference type="PANTHER" id="PTHR47506">
    <property type="entry name" value="TRANSCRIPTIONAL REGULATORY PROTEIN"/>
    <property type="match status" value="1"/>
</dbReference>
<dbReference type="SUPFAM" id="SSF48498">
    <property type="entry name" value="Tetracyclin repressor-like, C-terminal domain"/>
    <property type="match status" value="1"/>
</dbReference>
<gene>
    <name evidence="6" type="ORF">EV666_10661</name>
</gene>
<dbReference type="PANTHER" id="PTHR47506:SF7">
    <property type="entry name" value="TRANSCRIPTIONAL REGULATORY PROTEIN"/>
    <property type="match status" value="1"/>
</dbReference>
<dbReference type="EMBL" id="SLWL01000006">
    <property type="protein sequence ID" value="TCO13351.1"/>
    <property type="molecule type" value="Genomic_DNA"/>
</dbReference>
<dbReference type="Proteomes" id="UP000294881">
    <property type="component" value="Unassembled WGS sequence"/>
</dbReference>
<dbReference type="PRINTS" id="PR00455">
    <property type="entry name" value="HTHTETR"/>
</dbReference>
<keyword evidence="7" id="KW-1185">Reference proteome</keyword>
<reference evidence="6 7" key="1">
    <citation type="submission" date="2019-03" db="EMBL/GenBank/DDBJ databases">
        <title>Genomic Encyclopedia of Type Strains, Phase IV (KMG-IV): sequencing the most valuable type-strain genomes for metagenomic binning, comparative biology and taxonomic classification.</title>
        <authorList>
            <person name="Goeker M."/>
        </authorList>
    </citation>
    <scope>NUCLEOTIDE SEQUENCE [LARGE SCALE GENOMIC DNA]</scope>
    <source>
        <strain evidence="6 7">DSM 22958</strain>
    </source>
</reference>
<dbReference type="Gene3D" id="1.10.357.10">
    <property type="entry name" value="Tetracycline Repressor, domain 2"/>
    <property type="match status" value="1"/>
</dbReference>
<dbReference type="Gene3D" id="1.10.10.60">
    <property type="entry name" value="Homeodomain-like"/>
    <property type="match status" value="1"/>
</dbReference>
<evidence type="ECO:0000313" key="7">
    <source>
        <dbReference type="Proteomes" id="UP000294881"/>
    </source>
</evidence>
<evidence type="ECO:0000256" key="1">
    <source>
        <dbReference type="ARBA" id="ARBA00023015"/>
    </source>
</evidence>
<proteinExistence type="predicted"/>
<sequence length="214" mass="22304">MRISRKKAEANRAEVVAQASRLFRERGLDGPSVAELMRAAGMTHGGFYNHFASKTELQASALTHNFDLAVARLAHIGEGADAERRRAALADYITHYLSPKARDASGASCPMVAFGADVSREGAEVRRAYAEGLERYLSDLALAFASRAAGEAEGDGQPAADPGARSRAIVLLATLAGGLSLARSVAAVNPTLSDELLTVARAQALALAGGSELG</sequence>
<keyword evidence="2 4" id="KW-0238">DNA-binding</keyword>
<dbReference type="AlphaFoldDB" id="A0A4R2GSN3"/>
<evidence type="ECO:0000259" key="5">
    <source>
        <dbReference type="PROSITE" id="PS50977"/>
    </source>
</evidence>
<dbReference type="InterPro" id="IPR036271">
    <property type="entry name" value="Tet_transcr_reg_TetR-rel_C_sf"/>
</dbReference>
<accession>A0A4R2GSN3</accession>
<feature type="domain" description="HTH tetR-type" evidence="5">
    <location>
        <begin position="9"/>
        <end position="69"/>
    </location>
</feature>
<evidence type="ECO:0000256" key="3">
    <source>
        <dbReference type="ARBA" id="ARBA00023163"/>
    </source>
</evidence>
<protein>
    <submittedName>
        <fullName evidence="6">TetR family transcriptional regulator</fullName>
    </submittedName>
</protein>
<dbReference type="Pfam" id="PF00440">
    <property type="entry name" value="TetR_N"/>
    <property type="match status" value="1"/>
</dbReference>
<dbReference type="PROSITE" id="PS50977">
    <property type="entry name" value="HTH_TETR_2"/>
    <property type="match status" value="1"/>
</dbReference>
<organism evidence="6 7">
    <name type="scientific">Camelimonas lactis</name>
    <dbReference type="NCBI Taxonomy" id="659006"/>
    <lineage>
        <taxon>Bacteria</taxon>
        <taxon>Pseudomonadati</taxon>
        <taxon>Pseudomonadota</taxon>
        <taxon>Alphaproteobacteria</taxon>
        <taxon>Hyphomicrobiales</taxon>
        <taxon>Chelatococcaceae</taxon>
        <taxon>Camelimonas</taxon>
    </lineage>
</organism>
<evidence type="ECO:0000313" key="6">
    <source>
        <dbReference type="EMBL" id="TCO13351.1"/>
    </source>
</evidence>
<dbReference type="InterPro" id="IPR001647">
    <property type="entry name" value="HTH_TetR"/>
</dbReference>
<evidence type="ECO:0000256" key="2">
    <source>
        <dbReference type="ARBA" id="ARBA00023125"/>
    </source>
</evidence>
<name>A0A4R2GSN3_9HYPH</name>
<dbReference type="InterPro" id="IPR009057">
    <property type="entry name" value="Homeodomain-like_sf"/>
</dbReference>
<dbReference type="RefSeq" id="WP_132006175.1">
    <property type="nucleotide sequence ID" value="NZ_JBHUNN010000002.1"/>
</dbReference>
<feature type="DNA-binding region" description="H-T-H motif" evidence="4">
    <location>
        <begin position="32"/>
        <end position="51"/>
    </location>
</feature>
<keyword evidence="1" id="KW-0805">Transcription regulation</keyword>
<dbReference type="OrthoDB" id="9798857at2"/>
<keyword evidence="3" id="KW-0804">Transcription</keyword>
<evidence type="ECO:0000256" key="4">
    <source>
        <dbReference type="PROSITE-ProRule" id="PRU00335"/>
    </source>
</evidence>
<comment type="caution">
    <text evidence="6">The sequence shown here is derived from an EMBL/GenBank/DDBJ whole genome shotgun (WGS) entry which is preliminary data.</text>
</comment>